<feature type="transmembrane region" description="Helical" evidence="9">
    <location>
        <begin position="52"/>
        <end position="75"/>
    </location>
</feature>
<dbReference type="AlphaFoldDB" id="A0A917DDR3"/>
<comment type="caution">
    <text evidence="11">The sequence shown here is derived from an EMBL/GenBank/DDBJ whole genome shotgun (WGS) entry which is preliminary data.</text>
</comment>
<gene>
    <name evidence="11" type="ORF">GCM10010915_05950</name>
</gene>
<evidence type="ECO:0000256" key="7">
    <source>
        <dbReference type="ARBA" id="ARBA00023136"/>
    </source>
</evidence>
<evidence type="ECO:0000256" key="5">
    <source>
        <dbReference type="ARBA" id="ARBA00022692"/>
    </source>
</evidence>
<proteinExistence type="inferred from homology"/>
<keyword evidence="4" id="KW-0997">Cell inner membrane</keyword>
<reference evidence="11" key="1">
    <citation type="journal article" date="2014" name="Int. J. Syst. Evol. Microbiol.">
        <title>Complete genome sequence of Corynebacterium casei LMG S-19264T (=DSM 44701T), isolated from a smear-ripened cheese.</title>
        <authorList>
            <consortium name="US DOE Joint Genome Institute (JGI-PGF)"/>
            <person name="Walter F."/>
            <person name="Albersmeier A."/>
            <person name="Kalinowski J."/>
            <person name="Ruckert C."/>
        </authorList>
    </citation>
    <scope>NUCLEOTIDE SEQUENCE</scope>
    <source>
        <strain evidence="11">CGMCC 1.15152</strain>
    </source>
</reference>
<reference evidence="11" key="2">
    <citation type="submission" date="2020-09" db="EMBL/GenBank/DDBJ databases">
        <authorList>
            <person name="Sun Q."/>
            <person name="Zhou Y."/>
        </authorList>
    </citation>
    <scope>NUCLEOTIDE SEQUENCE</scope>
    <source>
        <strain evidence="11">CGMCC 1.15152</strain>
    </source>
</reference>
<evidence type="ECO:0000256" key="4">
    <source>
        <dbReference type="ARBA" id="ARBA00022519"/>
    </source>
</evidence>
<feature type="transmembrane region" description="Helical" evidence="9">
    <location>
        <begin position="131"/>
        <end position="151"/>
    </location>
</feature>
<dbReference type="PANTHER" id="PTHR35011">
    <property type="entry name" value="2,3-DIKETO-L-GULONATE TRAP TRANSPORTER SMALL PERMEASE PROTEIN YIAM"/>
    <property type="match status" value="1"/>
</dbReference>
<keyword evidence="12" id="KW-1185">Reference proteome</keyword>
<protein>
    <recommendedName>
        <fullName evidence="10">Tripartite ATP-independent periplasmic transporters DctQ component domain-containing protein</fullName>
    </recommendedName>
</protein>
<feature type="transmembrane region" description="Helical" evidence="9">
    <location>
        <begin position="87"/>
        <end position="111"/>
    </location>
</feature>
<keyword evidence="2" id="KW-0813">Transport</keyword>
<feature type="transmembrane region" description="Helical" evidence="9">
    <location>
        <begin position="12"/>
        <end position="32"/>
    </location>
</feature>
<evidence type="ECO:0000259" key="10">
    <source>
        <dbReference type="Pfam" id="PF04290"/>
    </source>
</evidence>
<evidence type="ECO:0000256" key="6">
    <source>
        <dbReference type="ARBA" id="ARBA00022989"/>
    </source>
</evidence>
<keyword evidence="3" id="KW-1003">Cell membrane</keyword>
<dbReference type="Proteomes" id="UP000633205">
    <property type="component" value="Unassembled WGS sequence"/>
</dbReference>
<evidence type="ECO:0000256" key="9">
    <source>
        <dbReference type="SAM" id="Phobius"/>
    </source>
</evidence>
<dbReference type="GO" id="GO:0005886">
    <property type="term" value="C:plasma membrane"/>
    <property type="evidence" value="ECO:0007669"/>
    <property type="project" value="UniProtKB-SubCell"/>
</dbReference>
<evidence type="ECO:0000256" key="1">
    <source>
        <dbReference type="ARBA" id="ARBA00004429"/>
    </source>
</evidence>
<evidence type="ECO:0000313" key="11">
    <source>
        <dbReference type="EMBL" id="GGD28715.1"/>
    </source>
</evidence>
<accession>A0A917DDR3</accession>
<evidence type="ECO:0000256" key="2">
    <source>
        <dbReference type="ARBA" id="ARBA00022448"/>
    </source>
</evidence>
<dbReference type="InterPro" id="IPR055348">
    <property type="entry name" value="DctQ"/>
</dbReference>
<dbReference type="RefSeq" id="WP_188710817.1">
    <property type="nucleotide sequence ID" value="NZ_BMHO01000001.1"/>
</dbReference>
<dbReference type="GO" id="GO:0022857">
    <property type="term" value="F:transmembrane transporter activity"/>
    <property type="evidence" value="ECO:0007669"/>
    <property type="project" value="TreeGrafter"/>
</dbReference>
<feature type="domain" description="Tripartite ATP-independent periplasmic transporters DctQ component" evidence="10">
    <location>
        <begin position="23"/>
        <end position="154"/>
    </location>
</feature>
<comment type="similarity">
    <text evidence="8">Belongs to the TRAP transporter small permease family.</text>
</comment>
<comment type="subcellular location">
    <subcellularLocation>
        <location evidence="1">Cell inner membrane</location>
        <topology evidence="1">Multi-pass membrane protein</topology>
    </subcellularLocation>
</comment>
<evidence type="ECO:0000256" key="8">
    <source>
        <dbReference type="ARBA" id="ARBA00038436"/>
    </source>
</evidence>
<keyword evidence="5 9" id="KW-0812">Transmembrane</keyword>
<dbReference type="EMBL" id="BMHO01000001">
    <property type="protein sequence ID" value="GGD28715.1"/>
    <property type="molecule type" value="Genomic_DNA"/>
</dbReference>
<name>A0A917DDR3_9MICO</name>
<evidence type="ECO:0000256" key="3">
    <source>
        <dbReference type="ARBA" id="ARBA00022475"/>
    </source>
</evidence>
<keyword evidence="6 9" id="KW-1133">Transmembrane helix</keyword>
<keyword evidence="7 9" id="KW-0472">Membrane</keyword>
<sequence length="176" mass="18622">MERFVTALSRVFGVIAAGALVVLMVAIVVDVVARQVGGGSVPSMVEIAESALVVSIFLGLSWALVTGAHVAVTLVMDRLGETLNRVVGIAVWILCSLVTLWLVFATGQRALSSTERGETRMGLVMWPLWPLRWVIVIGFAALALACVVNVVRVSTRRLPMGSTDDPESGVAHAGAE</sequence>
<dbReference type="GO" id="GO:0015740">
    <property type="term" value="P:C4-dicarboxylate transport"/>
    <property type="evidence" value="ECO:0007669"/>
    <property type="project" value="TreeGrafter"/>
</dbReference>
<dbReference type="PANTHER" id="PTHR35011:SF10">
    <property type="entry name" value="TRAP TRANSPORTER SMALL PERMEASE PROTEIN"/>
    <property type="match status" value="1"/>
</dbReference>
<evidence type="ECO:0000313" key="12">
    <source>
        <dbReference type="Proteomes" id="UP000633205"/>
    </source>
</evidence>
<dbReference type="InterPro" id="IPR007387">
    <property type="entry name" value="TRAP_DctQ"/>
</dbReference>
<organism evidence="11 12">
    <name type="scientific">Microbacterium faecale</name>
    <dbReference type="NCBI Taxonomy" id="1804630"/>
    <lineage>
        <taxon>Bacteria</taxon>
        <taxon>Bacillati</taxon>
        <taxon>Actinomycetota</taxon>
        <taxon>Actinomycetes</taxon>
        <taxon>Micrococcales</taxon>
        <taxon>Microbacteriaceae</taxon>
        <taxon>Microbacterium</taxon>
    </lineage>
</organism>
<dbReference type="Pfam" id="PF04290">
    <property type="entry name" value="DctQ"/>
    <property type="match status" value="1"/>
</dbReference>